<dbReference type="CDD" id="cd01040">
    <property type="entry name" value="Mb-like"/>
    <property type="match status" value="1"/>
</dbReference>
<comment type="subunit">
    <text evidence="1">Monomer.</text>
</comment>
<comment type="similarity">
    <text evidence="5">Belongs to the globin family.</text>
</comment>
<dbReference type="InterPro" id="IPR012292">
    <property type="entry name" value="Globin/Proto"/>
</dbReference>
<evidence type="ECO:0000256" key="5">
    <source>
        <dbReference type="RuleBase" id="RU000356"/>
    </source>
</evidence>
<feature type="domain" description="Globin" evidence="7">
    <location>
        <begin position="47"/>
        <end position="193"/>
    </location>
</feature>
<dbReference type="GO" id="GO:0019825">
    <property type="term" value="F:oxygen binding"/>
    <property type="evidence" value="ECO:0007669"/>
    <property type="project" value="InterPro"/>
</dbReference>
<dbReference type="EMBL" id="UYRR01032913">
    <property type="protein sequence ID" value="VDK57184.1"/>
    <property type="molecule type" value="Genomic_DNA"/>
</dbReference>
<evidence type="ECO:0000256" key="6">
    <source>
        <dbReference type="SAM" id="MobiDB-lite"/>
    </source>
</evidence>
<dbReference type="InterPro" id="IPR000971">
    <property type="entry name" value="Globin"/>
</dbReference>
<dbReference type="InterPro" id="IPR013314">
    <property type="entry name" value="Globin_lamprey/hagfish"/>
</dbReference>
<keyword evidence="5" id="KW-0813">Transport</keyword>
<evidence type="ECO:0000259" key="7">
    <source>
        <dbReference type="PROSITE" id="PS01033"/>
    </source>
</evidence>
<keyword evidence="5" id="KW-0561">Oxygen transport</keyword>
<proteinExistence type="inferred from homology"/>
<dbReference type="WBParaSite" id="ASIM_0001681601-mRNA-1">
    <property type="protein sequence ID" value="ASIM_0001681601-mRNA-1"/>
    <property type="gene ID" value="ASIM_0001681601"/>
</dbReference>
<organism evidence="10">
    <name type="scientific">Anisakis simplex</name>
    <name type="common">Herring worm</name>
    <dbReference type="NCBI Taxonomy" id="6269"/>
    <lineage>
        <taxon>Eukaryota</taxon>
        <taxon>Metazoa</taxon>
        <taxon>Ecdysozoa</taxon>
        <taxon>Nematoda</taxon>
        <taxon>Chromadorea</taxon>
        <taxon>Rhabditida</taxon>
        <taxon>Spirurina</taxon>
        <taxon>Ascaridomorpha</taxon>
        <taxon>Ascaridoidea</taxon>
        <taxon>Anisakidae</taxon>
        <taxon>Anisakis</taxon>
        <taxon>Anisakis simplex complex</taxon>
    </lineage>
</organism>
<dbReference type="Gene3D" id="1.10.490.10">
    <property type="entry name" value="Globins"/>
    <property type="match status" value="1"/>
</dbReference>
<sequence length="203" mass="23067">MSFQSTVSSGRDSSINSGTSSTTQHQLIRIGTFTSANVAMVSNEMNRLTSKQREVIKNTFKLMQANSVYYGTSVFVRLLSEHPEYKTIWPQFRSIPDSSIVSSDALRRHACAYMNGLKVIIDSMDDDEKLAEETYKIAKSHLKWGVRSFHLETMLPAVIAVLRVCMHRDDQLAEDAWSKLFDILAKLIEMFRAECHALIKRSL</sequence>
<dbReference type="GO" id="GO:0016491">
    <property type="term" value="F:oxidoreductase activity"/>
    <property type="evidence" value="ECO:0007669"/>
    <property type="project" value="TreeGrafter"/>
</dbReference>
<feature type="region of interest" description="Disordered" evidence="6">
    <location>
        <begin position="1"/>
        <end position="23"/>
    </location>
</feature>
<dbReference type="PROSITE" id="PS01033">
    <property type="entry name" value="GLOBIN"/>
    <property type="match status" value="1"/>
</dbReference>
<evidence type="ECO:0000256" key="1">
    <source>
        <dbReference type="ARBA" id="ARBA00011245"/>
    </source>
</evidence>
<dbReference type="PANTHER" id="PTHR46783:SF1">
    <property type="entry name" value="CYTOGLOBIN-1-RELATED"/>
    <property type="match status" value="1"/>
</dbReference>
<keyword evidence="4" id="KW-0408">Iron</keyword>
<evidence type="ECO:0000313" key="8">
    <source>
        <dbReference type="EMBL" id="VDK57184.1"/>
    </source>
</evidence>
<dbReference type="PANTHER" id="PTHR46783">
    <property type="entry name" value="CYTOGLOBIN"/>
    <property type="match status" value="1"/>
</dbReference>
<dbReference type="InterPro" id="IPR044399">
    <property type="entry name" value="Mb-like_M"/>
</dbReference>
<evidence type="ECO:0000256" key="4">
    <source>
        <dbReference type="ARBA" id="ARBA00023004"/>
    </source>
</evidence>
<dbReference type="OrthoDB" id="436496at2759"/>
<dbReference type="GO" id="GO:0005506">
    <property type="term" value="F:iron ion binding"/>
    <property type="evidence" value="ECO:0007669"/>
    <property type="project" value="InterPro"/>
</dbReference>
<keyword evidence="9" id="KW-1185">Reference proteome</keyword>
<reference evidence="8 9" key="2">
    <citation type="submission" date="2018-11" db="EMBL/GenBank/DDBJ databases">
        <authorList>
            <consortium name="Pathogen Informatics"/>
        </authorList>
    </citation>
    <scope>NUCLEOTIDE SEQUENCE [LARGE SCALE GENOMIC DNA]</scope>
</reference>
<dbReference type="SUPFAM" id="SSF46458">
    <property type="entry name" value="Globin-like"/>
    <property type="match status" value="1"/>
</dbReference>
<dbReference type="AlphaFoldDB" id="A0A0M3K775"/>
<evidence type="ECO:0000256" key="3">
    <source>
        <dbReference type="ARBA" id="ARBA00022723"/>
    </source>
</evidence>
<name>A0A0M3K775_ANISI</name>
<protein>
    <submittedName>
        <fullName evidence="10">GLOBIN domain-containing protein</fullName>
    </submittedName>
</protein>
<evidence type="ECO:0000313" key="10">
    <source>
        <dbReference type="WBParaSite" id="ASIM_0001681601-mRNA-1"/>
    </source>
</evidence>
<reference evidence="10" key="1">
    <citation type="submission" date="2017-02" db="UniProtKB">
        <authorList>
            <consortium name="WormBaseParasite"/>
        </authorList>
    </citation>
    <scope>IDENTIFICATION</scope>
</reference>
<keyword evidence="3" id="KW-0479">Metal-binding</keyword>
<dbReference type="GO" id="GO:0020037">
    <property type="term" value="F:heme binding"/>
    <property type="evidence" value="ECO:0007669"/>
    <property type="project" value="InterPro"/>
</dbReference>
<evidence type="ECO:0000256" key="2">
    <source>
        <dbReference type="ARBA" id="ARBA00022617"/>
    </source>
</evidence>
<dbReference type="Proteomes" id="UP000267096">
    <property type="component" value="Unassembled WGS sequence"/>
</dbReference>
<dbReference type="Pfam" id="PF00042">
    <property type="entry name" value="Globin"/>
    <property type="match status" value="1"/>
</dbReference>
<keyword evidence="2 5" id="KW-0349">Heme</keyword>
<dbReference type="GO" id="GO:0005344">
    <property type="term" value="F:oxygen carrier activity"/>
    <property type="evidence" value="ECO:0007669"/>
    <property type="project" value="UniProtKB-KW"/>
</dbReference>
<accession>A0A0M3K775</accession>
<gene>
    <name evidence="8" type="ORF">ASIM_LOCUS16222</name>
</gene>
<dbReference type="InterPro" id="IPR009050">
    <property type="entry name" value="Globin-like_sf"/>
</dbReference>
<evidence type="ECO:0000313" key="9">
    <source>
        <dbReference type="Proteomes" id="UP000267096"/>
    </source>
</evidence>